<dbReference type="Pfam" id="PF07940">
    <property type="entry name" value="Hepar_II_III_C"/>
    <property type="match status" value="1"/>
</dbReference>
<dbReference type="PANTHER" id="PTHR39210">
    <property type="entry name" value="HEPARIN-SULFATE LYASE"/>
    <property type="match status" value="1"/>
</dbReference>
<dbReference type="GO" id="GO:0042597">
    <property type="term" value="C:periplasmic space"/>
    <property type="evidence" value="ECO:0007669"/>
    <property type="project" value="UniProtKB-SubCell"/>
</dbReference>
<evidence type="ECO:0000259" key="5">
    <source>
        <dbReference type="Pfam" id="PF07940"/>
    </source>
</evidence>
<dbReference type="AlphaFoldDB" id="A0A558AX83"/>
<name>A0A558AX83_9STAP</name>
<dbReference type="PANTHER" id="PTHR39210:SF1">
    <property type="entry name" value="HEPARIN-SULFATE LYASE"/>
    <property type="match status" value="1"/>
</dbReference>
<dbReference type="GO" id="GO:0016829">
    <property type="term" value="F:lyase activity"/>
    <property type="evidence" value="ECO:0007669"/>
    <property type="project" value="UniProtKB-KW"/>
</dbReference>
<gene>
    <name evidence="6" type="ORF">FO441_00895</name>
</gene>
<comment type="subcellular location">
    <subcellularLocation>
        <location evidence="1">Periplasm</location>
    </subcellularLocation>
</comment>
<comment type="caution">
    <text evidence="6">The sequence shown here is derived from an EMBL/GenBank/DDBJ whole genome shotgun (WGS) entry which is preliminary data.</text>
</comment>
<proteinExistence type="predicted"/>
<keyword evidence="7" id="KW-1185">Reference proteome</keyword>
<evidence type="ECO:0000256" key="3">
    <source>
        <dbReference type="ARBA" id="ARBA00022764"/>
    </source>
</evidence>
<accession>A0A558AX83</accession>
<keyword evidence="3" id="KW-0574">Periplasm</keyword>
<evidence type="ECO:0000256" key="4">
    <source>
        <dbReference type="ARBA" id="ARBA00023239"/>
    </source>
</evidence>
<dbReference type="InterPro" id="IPR008929">
    <property type="entry name" value="Chondroitin_lyas"/>
</dbReference>
<dbReference type="SUPFAM" id="SSF48230">
    <property type="entry name" value="Chondroitin AC/alginate lyase"/>
    <property type="match status" value="1"/>
</dbReference>
<evidence type="ECO:0000313" key="7">
    <source>
        <dbReference type="Proteomes" id="UP000315103"/>
    </source>
</evidence>
<organism evidence="6 7">
    <name type="scientific">Salinicoccus cyprini</name>
    <dbReference type="NCBI Taxonomy" id="2493691"/>
    <lineage>
        <taxon>Bacteria</taxon>
        <taxon>Bacillati</taxon>
        <taxon>Bacillota</taxon>
        <taxon>Bacilli</taxon>
        <taxon>Bacillales</taxon>
        <taxon>Staphylococcaceae</taxon>
        <taxon>Salinicoccus</taxon>
    </lineage>
</organism>
<feature type="domain" description="Heparinase II/III-like C-terminal" evidence="5">
    <location>
        <begin position="345"/>
        <end position="536"/>
    </location>
</feature>
<dbReference type="OrthoDB" id="7335480at2"/>
<dbReference type="InterPro" id="IPR012480">
    <property type="entry name" value="Hepar_II_III_C"/>
</dbReference>
<evidence type="ECO:0000313" key="6">
    <source>
        <dbReference type="EMBL" id="TVT28868.1"/>
    </source>
</evidence>
<protein>
    <recommendedName>
        <fullName evidence="5">Heparinase II/III-like C-terminal domain-containing protein</fullName>
    </recommendedName>
</protein>
<dbReference type="Proteomes" id="UP000315103">
    <property type="component" value="Unassembled WGS sequence"/>
</dbReference>
<reference evidence="6 7" key="1">
    <citation type="submission" date="2019-07" db="EMBL/GenBank/DDBJ databases">
        <title>Salinicoccus cyprini sp. nov., isolated from gastro-intestinal tract of mirror carp, Cyprinus carpio var. specularis, collected from Gobind Sagar Reservoir, Himachal Pradesh, India.</title>
        <authorList>
            <person name="Talwar C."/>
            <person name="Singh A.K."/>
            <person name="Lal R."/>
            <person name="Negi R.K."/>
        </authorList>
    </citation>
    <scope>NUCLEOTIDE SEQUENCE [LARGE SCALE GENOMIC DNA]</scope>
    <source>
        <strain evidence="6 7">CT19</strain>
    </source>
</reference>
<dbReference type="Gene3D" id="1.50.10.100">
    <property type="entry name" value="Chondroitin AC/alginate lyase"/>
    <property type="match status" value="1"/>
</dbReference>
<keyword evidence="2" id="KW-0732">Signal</keyword>
<keyword evidence="4" id="KW-0456">Lyase</keyword>
<dbReference type="EMBL" id="VMSJ01000001">
    <property type="protein sequence ID" value="TVT28868.1"/>
    <property type="molecule type" value="Genomic_DNA"/>
</dbReference>
<dbReference type="RefSeq" id="WP_145284450.1">
    <property type="nucleotide sequence ID" value="NZ_VMSJ01000001.1"/>
</dbReference>
<evidence type="ECO:0000256" key="1">
    <source>
        <dbReference type="ARBA" id="ARBA00004418"/>
    </source>
</evidence>
<evidence type="ECO:0000256" key="2">
    <source>
        <dbReference type="ARBA" id="ARBA00022729"/>
    </source>
</evidence>
<dbReference type="Gene3D" id="2.70.98.70">
    <property type="match status" value="1"/>
</dbReference>
<sequence length="581" mass="67672">MTRLNRLMQLRRLKQMVKALSSSKENVTPHLFSNNSGLNFTRNIGEKDVIRLLKYDKHTKKNADLALKDIIVPFPNFEEVDFSKGYDWQVDKSDRFGPSYQLYLQSLRIVSSLLIEFERSSKIQYLEKAQQIIESWMDFMDTEPENDMIWYDHPSANRAQNIIHFLYLAKDRLEIDEQRYYNVLVRHAEFMSNPTEYKYNNHSLMMDRSLMIVGRILGRIDLFNVGYYRAIDTFWYSFSAKGVHLENSPDYHVMVRKMYIEMEEYLKGYGYSFGKNINGYIEMSKEYLDIVSRPNGLLPPLGDSGNSRGTRQKVYRNFFDYEAGIGVLQYEKPTPVYVSFVAGFSTNTHKHYDDLSITLNYGGEDVLVDSGKFSYSRDPIRTYMLSAKAHSTLYFENENYIKEHDNRFTHLVEMTGFYDAADYTIIKGRNRGFEQSELGRTVILLKRYPIVILLDEASTDDEVFQNFNLHQDVELIEYNIGHSVVRLPSGHLVSFSQMGQVDGLVNVESSTAKPASAVNTVGFGKTTPTHQMRFKITNLKDKIYAFQTLINMNQNLKISHFKVENERLQMIIDDEEIMITL</sequence>